<evidence type="ECO:0000313" key="3">
    <source>
        <dbReference type="Proteomes" id="UP000595053"/>
    </source>
</evidence>
<dbReference type="RefSeq" id="WP_193327644.1">
    <property type="nucleotide sequence ID" value="NZ_CP053291.1"/>
</dbReference>
<protein>
    <recommendedName>
        <fullName evidence="1">DUF7455 domain-containing protein</fullName>
    </recommendedName>
</protein>
<evidence type="ECO:0000313" key="2">
    <source>
        <dbReference type="EMBL" id="QOR46454.1"/>
    </source>
</evidence>
<accession>A0A7M1QYB7</accession>
<dbReference type="InterPro" id="IPR055878">
    <property type="entry name" value="DUF7455"/>
</dbReference>
<dbReference type="Proteomes" id="UP000595053">
    <property type="component" value="Chromosome"/>
</dbReference>
<dbReference type="Pfam" id="PF24254">
    <property type="entry name" value="DUF7455"/>
    <property type="match status" value="1"/>
</dbReference>
<dbReference type="AlphaFoldDB" id="A0A7M1QYB7"/>
<keyword evidence="3" id="KW-1185">Reference proteome</keyword>
<evidence type="ECO:0000259" key="1">
    <source>
        <dbReference type="Pfam" id="PF24254"/>
    </source>
</evidence>
<dbReference type="EMBL" id="CP063213">
    <property type="protein sequence ID" value="QOR46454.1"/>
    <property type="molecule type" value="Genomic_DNA"/>
</dbReference>
<feature type="domain" description="DUF7455" evidence="1">
    <location>
        <begin position="10"/>
        <end position="61"/>
    </location>
</feature>
<gene>
    <name evidence="2" type="ORF">INS88_04465</name>
</gene>
<organism evidence="2 3">
    <name type="scientific">Trueperella pecoris</name>
    <dbReference type="NCBI Taxonomy" id="2733571"/>
    <lineage>
        <taxon>Bacteria</taxon>
        <taxon>Bacillati</taxon>
        <taxon>Actinomycetota</taxon>
        <taxon>Actinomycetes</taxon>
        <taxon>Actinomycetales</taxon>
        <taxon>Actinomycetaceae</taxon>
        <taxon>Trueperella</taxon>
    </lineage>
</organism>
<sequence>MNATLETPTLTAADRCDACNAQAYVRVELGSGELFFCAHHARKHMPALEKVALNIVDETELVS</sequence>
<name>A0A7M1QYB7_9ACTO</name>
<proteinExistence type="predicted"/>
<reference evidence="2 3" key="1">
    <citation type="submission" date="2020-10" db="EMBL/GenBank/DDBJ databases">
        <title>Trueperella pecoris sp. nov. isolated from bovine and porcine specimens.</title>
        <authorList>
            <person name="Schoenecker L."/>
            <person name="Schnydrig P."/>
            <person name="Brodard I."/>
            <person name="Thomann A."/>
            <person name="Hemphill A."/>
            <person name="Rodriguez-Campos S."/>
            <person name="Perreten V."/>
            <person name="Jores J."/>
            <person name="Kittl S."/>
        </authorList>
    </citation>
    <scope>NUCLEOTIDE SEQUENCE [LARGE SCALE GENOMIC DNA]</scope>
    <source>
        <strain evidence="2 3">15A0121</strain>
    </source>
</reference>